<evidence type="ECO:0000313" key="1">
    <source>
        <dbReference type="EMBL" id="MFC1429207.1"/>
    </source>
</evidence>
<accession>A0ABV6WT43</accession>
<proteinExistence type="predicted"/>
<sequence>MNIGTGLDRLAAVEALIDTSASGQVHPRAAVFLLRRALEERLDAYIAANEPGLSRCRTETKAVWLAHRLTPGLAGRFAGVWHALCGASHFHQSALPPTAAELRSWHEDVAFVLSAIRAPTAPNS</sequence>
<reference evidence="1 2" key="1">
    <citation type="submission" date="2024-09" db="EMBL/GenBank/DDBJ databases">
        <authorList>
            <person name="Lee S.D."/>
        </authorList>
    </citation>
    <scope>NUCLEOTIDE SEQUENCE [LARGE SCALE GENOMIC DNA]</scope>
    <source>
        <strain evidence="1 2">N1-3</strain>
    </source>
</reference>
<protein>
    <recommendedName>
        <fullName evidence="3">SAV-6107-like HEPN domain-containing protein</fullName>
    </recommendedName>
</protein>
<dbReference type="RefSeq" id="WP_380547591.1">
    <property type="nucleotide sequence ID" value="NZ_JBHEZY010000001.1"/>
</dbReference>
<evidence type="ECO:0008006" key="3">
    <source>
        <dbReference type="Google" id="ProtNLM"/>
    </source>
</evidence>
<name>A0ABV6WT43_9ACTN</name>
<organism evidence="1 2">
    <name type="scientific">Streptacidiphilus alkalitolerans</name>
    <dbReference type="NCBI Taxonomy" id="3342712"/>
    <lineage>
        <taxon>Bacteria</taxon>
        <taxon>Bacillati</taxon>
        <taxon>Actinomycetota</taxon>
        <taxon>Actinomycetes</taxon>
        <taxon>Kitasatosporales</taxon>
        <taxon>Streptomycetaceae</taxon>
        <taxon>Streptacidiphilus</taxon>
    </lineage>
</organism>
<evidence type="ECO:0000313" key="2">
    <source>
        <dbReference type="Proteomes" id="UP001592530"/>
    </source>
</evidence>
<dbReference type="EMBL" id="JBHEZY010000001">
    <property type="protein sequence ID" value="MFC1429207.1"/>
    <property type="molecule type" value="Genomic_DNA"/>
</dbReference>
<gene>
    <name evidence="1" type="ORF">ACEZDB_00840</name>
</gene>
<comment type="caution">
    <text evidence="1">The sequence shown here is derived from an EMBL/GenBank/DDBJ whole genome shotgun (WGS) entry which is preliminary data.</text>
</comment>
<dbReference type="Proteomes" id="UP001592530">
    <property type="component" value="Unassembled WGS sequence"/>
</dbReference>